<dbReference type="OrthoDB" id="73691at2759"/>
<evidence type="ECO:0000313" key="11">
    <source>
        <dbReference type="Proteomes" id="UP000193411"/>
    </source>
</evidence>
<evidence type="ECO:0000313" key="10">
    <source>
        <dbReference type="EMBL" id="ORZ32889.1"/>
    </source>
</evidence>
<organism evidence="10 11">
    <name type="scientific">Catenaria anguillulae PL171</name>
    <dbReference type="NCBI Taxonomy" id="765915"/>
    <lineage>
        <taxon>Eukaryota</taxon>
        <taxon>Fungi</taxon>
        <taxon>Fungi incertae sedis</taxon>
        <taxon>Blastocladiomycota</taxon>
        <taxon>Blastocladiomycetes</taxon>
        <taxon>Blastocladiales</taxon>
        <taxon>Catenariaceae</taxon>
        <taxon>Catenaria</taxon>
    </lineage>
</organism>
<feature type="domain" description="Letm1 RBD" evidence="9">
    <location>
        <begin position="83"/>
        <end position="266"/>
    </location>
</feature>
<evidence type="ECO:0000256" key="7">
    <source>
        <dbReference type="PROSITE-ProRule" id="PRU01094"/>
    </source>
</evidence>
<evidence type="ECO:0000256" key="3">
    <source>
        <dbReference type="ARBA" id="ARBA00022792"/>
    </source>
</evidence>
<keyword evidence="3" id="KW-0999">Mitochondrion inner membrane</keyword>
<dbReference type="STRING" id="765915.A0A1Y2HEA9"/>
<dbReference type="PANTHER" id="PTHR14009:SF1">
    <property type="entry name" value="MITOCHONDRIAL PROTON_CALCIUM EXCHANGER PROTEIN"/>
    <property type="match status" value="1"/>
</dbReference>
<evidence type="ECO:0000256" key="8">
    <source>
        <dbReference type="SAM" id="Phobius"/>
    </source>
</evidence>
<dbReference type="PANTHER" id="PTHR14009">
    <property type="entry name" value="LEUCINE ZIPPER-EF-HAND CONTAINING TRANSMEMBRANE PROTEIN"/>
    <property type="match status" value="1"/>
</dbReference>
<name>A0A1Y2HEA9_9FUNG</name>
<keyword evidence="2 8" id="KW-0812">Transmembrane</keyword>
<comment type="caution">
    <text evidence="10">The sequence shown here is derived from an EMBL/GenBank/DDBJ whole genome shotgun (WGS) entry which is preliminary data.</text>
</comment>
<gene>
    <name evidence="10" type="ORF">BCR44DRAFT_1226910</name>
</gene>
<protein>
    <submittedName>
        <fullName evidence="10">LETM1-like protein</fullName>
    </submittedName>
</protein>
<comment type="subcellular location">
    <subcellularLocation>
        <location evidence="1">Mitochondrion inner membrane</location>
        <topology evidence="1">Single-pass membrane protein</topology>
    </subcellularLocation>
</comment>
<keyword evidence="6 8" id="KW-0472">Membrane</keyword>
<keyword evidence="5 7" id="KW-0496">Mitochondrion</keyword>
<keyword evidence="4 8" id="KW-1133">Transmembrane helix</keyword>
<dbReference type="GO" id="GO:0005743">
    <property type="term" value="C:mitochondrial inner membrane"/>
    <property type="evidence" value="ECO:0007669"/>
    <property type="project" value="UniProtKB-SubCell"/>
</dbReference>
<evidence type="ECO:0000259" key="9">
    <source>
        <dbReference type="PROSITE" id="PS51758"/>
    </source>
</evidence>
<evidence type="ECO:0000256" key="5">
    <source>
        <dbReference type="ARBA" id="ARBA00023128"/>
    </source>
</evidence>
<feature type="transmembrane region" description="Helical" evidence="8">
    <location>
        <begin position="43"/>
        <end position="63"/>
    </location>
</feature>
<dbReference type="InterPro" id="IPR033122">
    <property type="entry name" value="LETM1-like_RBD"/>
</dbReference>
<dbReference type="InterPro" id="IPR044202">
    <property type="entry name" value="LETM1/MDM38-like"/>
</dbReference>
<keyword evidence="11" id="KW-1185">Reference proteome</keyword>
<reference evidence="10 11" key="1">
    <citation type="submission" date="2016-07" db="EMBL/GenBank/DDBJ databases">
        <title>Pervasive Adenine N6-methylation of Active Genes in Fungi.</title>
        <authorList>
            <consortium name="DOE Joint Genome Institute"/>
            <person name="Mondo S.J."/>
            <person name="Dannebaum R.O."/>
            <person name="Kuo R.C."/>
            <person name="Labutti K."/>
            <person name="Haridas S."/>
            <person name="Kuo A."/>
            <person name="Salamov A."/>
            <person name="Ahrendt S.R."/>
            <person name="Lipzen A."/>
            <person name="Sullivan W."/>
            <person name="Andreopoulos W.B."/>
            <person name="Clum A."/>
            <person name="Lindquist E."/>
            <person name="Daum C."/>
            <person name="Ramamoorthy G.K."/>
            <person name="Gryganskyi A."/>
            <person name="Culley D."/>
            <person name="Magnuson J.K."/>
            <person name="James T.Y."/>
            <person name="O'Malley M.A."/>
            <person name="Stajich J.E."/>
            <person name="Spatafora J.W."/>
            <person name="Visel A."/>
            <person name="Grigoriev I.V."/>
        </authorList>
    </citation>
    <scope>NUCLEOTIDE SEQUENCE [LARGE SCALE GENOMIC DNA]</scope>
    <source>
        <strain evidence="10 11">PL171</strain>
    </source>
</reference>
<evidence type="ECO:0000256" key="1">
    <source>
        <dbReference type="ARBA" id="ARBA00004434"/>
    </source>
</evidence>
<proteinExistence type="predicted"/>
<dbReference type="GO" id="GO:0030003">
    <property type="term" value="P:intracellular monoatomic cation homeostasis"/>
    <property type="evidence" value="ECO:0007669"/>
    <property type="project" value="TreeGrafter"/>
</dbReference>
<dbReference type="EMBL" id="MCFL01000041">
    <property type="protein sequence ID" value="ORZ32889.1"/>
    <property type="molecule type" value="Genomic_DNA"/>
</dbReference>
<evidence type="ECO:0000256" key="6">
    <source>
        <dbReference type="ARBA" id="ARBA00023136"/>
    </source>
</evidence>
<evidence type="ECO:0000256" key="4">
    <source>
        <dbReference type="ARBA" id="ARBA00022989"/>
    </source>
</evidence>
<dbReference type="PROSITE" id="PS51758">
    <property type="entry name" value="LETM1_RBD"/>
    <property type="match status" value="1"/>
</dbReference>
<accession>A0A1Y2HEA9</accession>
<evidence type="ECO:0000256" key="2">
    <source>
        <dbReference type="ARBA" id="ARBA00022692"/>
    </source>
</evidence>
<sequence>MDQWEKRGTSFSAVAASASVTPSRRQVRFVAQVKQDWMRFVPFMVYLAVPFSAFTLPIIIRFAPGMLPTGFRGHRIQELMDHSTLTMQATLGPDLAKVMVEKLDKCSNEIAQDSAMQFQHSILRRMVNDRETQAQYSEILATLPLIRVHLNLGKFDYIDSIKMASFSRITLPFLFPKARLIRRMSIIRQDDALLVRERFVGLSHEEIVEACRMRQLPIPSKEEGHISDEEMLELLKEHARFTERLAVADVPAFVLARVLKSYYVYE</sequence>
<dbReference type="Proteomes" id="UP000193411">
    <property type="component" value="Unassembled WGS sequence"/>
</dbReference>
<dbReference type="Pfam" id="PF07766">
    <property type="entry name" value="LETM1_RBD"/>
    <property type="match status" value="1"/>
</dbReference>
<dbReference type="GO" id="GO:0043022">
    <property type="term" value="F:ribosome binding"/>
    <property type="evidence" value="ECO:0007669"/>
    <property type="project" value="InterPro"/>
</dbReference>
<dbReference type="AlphaFoldDB" id="A0A1Y2HEA9"/>